<evidence type="ECO:0000313" key="2">
    <source>
        <dbReference type="EMBL" id="GAI34763.1"/>
    </source>
</evidence>
<comment type="caution">
    <text evidence="2">The sequence shown here is derived from an EMBL/GenBank/DDBJ whole genome shotgun (WGS) entry which is preliminary data.</text>
</comment>
<evidence type="ECO:0000259" key="1">
    <source>
        <dbReference type="Pfam" id="PF00534"/>
    </source>
</evidence>
<dbReference type="EMBL" id="BARV01024577">
    <property type="protein sequence ID" value="GAI34763.1"/>
    <property type="molecule type" value="Genomic_DNA"/>
</dbReference>
<gene>
    <name evidence="2" type="ORF">S06H3_40091</name>
</gene>
<dbReference type="InterPro" id="IPR001296">
    <property type="entry name" value="Glyco_trans_1"/>
</dbReference>
<dbReference type="PANTHER" id="PTHR12526">
    <property type="entry name" value="GLYCOSYLTRANSFERASE"/>
    <property type="match status" value="1"/>
</dbReference>
<name>X1MTZ3_9ZZZZ</name>
<sequence>QSLMRQLNIAQDVDMPGFQKNPYNFMALSKVFVLSSKFEGFSNVLLEAIACGCPVVSTDCPHGPKEIFEITGIGRLVPVAHPELLADAMLEALQEGEKKKPNLKAFCLKKILKQYMKVCGLLE</sequence>
<dbReference type="Pfam" id="PF00534">
    <property type="entry name" value="Glycos_transf_1"/>
    <property type="match status" value="1"/>
</dbReference>
<dbReference type="AlphaFoldDB" id="X1MTZ3"/>
<proteinExistence type="predicted"/>
<accession>X1MTZ3</accession>
<protein>
    <recommendedName>
        <fullName evidence="1">Glycosyl transferase family 1 domain-containing protein</fullName>
    </recommendedName>
</protein>
<feature type="non-terminal residue" evidence="2">
    <location>
        <position position="1"/>
    </location>
</feature>
<dbReference type="PANTHER" id="PTHR12526:SF638">
    <property type="entry name" value="SPORE COAT PROTEIN SA"/>
    <property type="match status" value="1"/>
</dbReference>
<organism evidence="2">
    <name type="scientific">marine sediment metagenome</name>
    <dbReference type="NCBI Taxonomy" id="412755"/>
    <lineage>
        <taxon>unclassified sequences</taxon>
        <taxon>metagenomes</taxon>
        <taxon>ecological metagenomes</taxon>
    </lineage>
</organism>
<dbReference type="Gene3D" id="3.40.50.2000">
    <property type="entry name" value="Glycogen Phosphorylase B"/>
    <property type="match status" value="1"/>
</dbReference>
<feature type="domain" description="Glycosyl transferase family 1" evidence="1">
    <location>
        <begin position="2"/>
        <end position="99"/>
    </location>
</feature>
<reference evidence="2" key="1">
    <citation type="journal article" date="2014" name="Front. Microbiol.">
        <title>High frequency of phylogenetically diverse reductive dehalogenase-homologous genes in deep subseafloor sedimentary metagenomes.</title>
        <authorList>
            <person name="Kawai M."/>
            <person name="Futagami T."/>
            <person name="Toyoda A."/>
            <person name="Takaki Y."/>
            <person name="Nishi S."/>
            <person name="Hori S."/>
            <person name="Arai W."/>
            <person name="Tsubouchi T."/>
            <person name="Morono Y."/>
            <person name="Uchiyama I."/>
            <person name="Ito T."/>
            <person name="Fujiyama A."/>
            <person name="Inagaki F."/>
            <person name="Takami H."/>
        </authorList>
    </citation>
    <scope>NUCLEOTIDE SEQUENCE</scope>
    <source>
        <strain evidence="2">Expedition CK06-06</strain>
    </source>
</reference>
<dbReference type="SUPFAM" id="SSF53756">
    <property type="entry name" value="UDP-Glycosyltransferase/glycogen phosphorylase"/>
    <property type="match status" value="1"/>
</dbReference>
<dbReference type="GO" id="GO:0016757">
    <property type="term" value="F:glycosyltransferase activity"/>
    <property type="evidence" value="ECO:0007669"/>
    <property type="project" value="InterPro"/>
</dbReference>